<evidence type="ECO:0000313" key="2">
    <source>
        <dbReference type="Proteomes" id="UP000689195"/>
    </source>
</evidence>
<gene>
    <name evidence="1" type="ORF">PPENT_87.1.T0620065</name>
</gene>
<dbReference type="OrthoDB" id="307495at2759"/>
<keyword evidence="2" id="KW-1185">Reference proteome</keyword>
<proteinExistence type="predicted"/>
<protein>
    <submittedName>
        <fullName evidence="1">Uncharacterized protein</fullName>
    </submittedName>
</protein>
<accession>A0A8S1VEV9</accession>
<dbReference type="AlphaFoldDB" id="A0A8S1VEV9"/>
<name>A0A8S1VEV9_9CILI</name>
<reference evidence="1" key="1">
    <citation type="submission" date="2021-01" db="EMBL/GenBank/DDBJ databases">
        <authorList>
            <consortium name="Genoscope - CEA"/>
            <person name="William W."/>
        </authorList>
    </citation>
    <scope>NUCLEOTIDE SEQUENCE</scope>
</reference>
<evidence type="ECO:0000313" key="1">
    <source>
        <dbReference type="EMBL" id="CAD8174925.1"/>
    </source>
</evidence>
<dbReference type="EMBL" id="CAJJDO010000062">
    <property type="protein sequence ID" value="CAD8174925.1"/>
    <property type="molecule type" value="Genomic_DNA"/>
</dbReference>
<comment type="caution">
    <text evidence="1">The sequence shown here is derived from an EMBL/GenBank/DDBJ whole genome shotgun (WGS) entry which is preliminary data.</text>
</comment>
<organism evidence="1 2">
    <name type="scientific">Paramecium pentaurelia</name>
    <dbReference type="NCBI Taxonomy" id="43138"/>
    <lineage>
        <taxon>Eukaryota</taxon>
        <taxon>Sar</taxon>
        <taxon>Alveolata</taxon>
        <taxon>Ciliophora</taxon>
        <taxon>Intramacronucleata</taxon>
        <taxon>Oligohymenophorea</taxon>
        <taxon>Peniculida</taxon>
        <taxon>Parameciidae</taxon>
        <taxon>Paramecium</taxon>
    </lineage>
</organism>
<sequence>MNFKQQQSLSKIKSNKTLLFKGDKIKVNKTKSIPNTPTSSKLQHIGSHARIHTVIESENKEKILEPNNKRITRIQQISLDSEPKHLFRKASQLTIQSDSDLANFIQIQTTRTTRELKLEKQNDIKTPNKFFIGKEQKINKFQECESQKNNKILDLLLLNTQQLKDIFQKTKEPQIRQKPKINNIKGFPSDFFSIQ</sequence>
<dbReference type="Proteomes" id="UP000689195">
    <property type="component" value="Unassembled WGS sequence"/>
</dbReference>